<dbReference type="CDD" id="cd09009">
    <property type="entry name" value="PNP-EcPNPII_like"/>
    <property type="match status" value="1"/>
</dbReference>
<keyword evidence="5" id="KW-0808">Transferase</keyword>
<dbReference type="GO" id="GO:0004731">
    <property type="term" value="F:purine-nucleoside phosphorylase activity"/>
    <property type="evidence" value="ECO:0007669"/>
    <property type="project" value="UniProtKB-EC"/>
</dbReference>
<evidence type="ECO:0000313" key="9">
    <source>
        <dbReference type="Proteomes" id="UP000649604"/>
    </source>
</evidence>
<dbReference type="EC" id="2.4.2.1" evidence="3"/>
<dbReference type="Pfam" id="PF01048">
    <property type="entry name" value="PNP_UDP_1"/>
    <property type="match status" value="1"/>
</dbReference>
<comment type="caution">
    <text evidence="8">The sequence shown here is derived from an EMBL/GenBank/DDBJ whole genome shotgun (WGS) entry which is preliminary data.</text>
</comment>
<dbReference type="Gene3D" id="3.40.50.1580">
    <property type="entry name" value="Nucleoside phosphorylase domain"/>
    <property type="match status" value="1"/>
</dbReference>
<dbReference type="SUPFAM" id="SSF53167">
    <property type="entry name" value="Purine and uridine phosphorylases"/>
    <property type="match status" value="1"/>
</dbReference>
<dbReference type="InterPro" id="IPR011268">
    <property type="entry name" value="Purine_phosphorylase"/>
</dbReference>
<evidence type="ECO:0000256" key="6">
    <source>
        <dbReference type="ARBA" id="ARBA00031036"/>
    </source>
</evidence>
<comment type="pathway">
    <text evidence="1">Purine metabolism; purine nucleoside salvage.</text>
</comment>
<keyword evidence="4" id="KW-0328">Glycosyltransferase</keyword>
<dbReference type="AlphaFoldDB" id="A0A9D5Q794"/>
<reference evidence="8" key="1">
    <citation type="submission" date="2019-11" db="EMBL/GenBank/DDBJ databases">
        <title>Microbial mats filling the niche in hypersaline microbial mats.</title>
        <authorList>
            <person name="Wong H.L."/>
            <person name="Macleod F.I."/>
            <person name="White R.A. III"/>
            <person name="Burns B.P."/>
        </authorList>
    </citation>
    <scope>NUCLEOTIDE SEQUENCE</scope>
    <source>
        <strain evidence="8">Rbin_158</strain>
    </source>
</reference>
<dbReference type="Proteomes" id="UP000649604">
    <property type="component" value="Unassembled WGS sequence"/>
</dbReference>
<dbReference type="InterPro" id="IPR000845">
    <property type="entry name" value="Nucleoside_phosphorylase_d"/>
</dbReference>
<dbReference type="PANTHER" id="PTHR11904:SF9">
    <property type="entry name" value="PURINE NUCLEOSIDE PHOSPHORYLASE-RELATED"/>
    <property type="match status" value="1"/>
</dbReference>
<dbReference type="PANTHER" id="PTHR11904">
    <property type="entry name" value="METHYLTHIOADENOSINE/PURINE NUCLEOSIDE PHOSPHORYLASE"/>
    <property type="match status" value="1"/>
</dbReference>
<dbReference type="EMBL" id="WJJP01000442">
    <property type="protein sequence ID" value="MBD3325636.1"/>
    <property type="molecule type" value="Genomic_DNA"/>
</dbReference>
<accession>A0A9D5Q794</accession>
<comment type="similarity">
    <text evidence="2">Belongs to the PNP/MTAP phosphorylase family.</text>
</comment>
<feature type="non-terminal residue" evidence="8">
    <location>
        <position position="1"/>
    </location>
</feature>
<evidence type="ECO:0000256" key="5">
    <source>
        <dbReference type="ARBA" id="ARBA00022679"/>
    </source>
</evidence>
<dbReference type="GO" id="GO:0009116">
    <property type="term" value="P:nucleoside metabolic process"/>
    <property type="evidence" value="ECO:0007669"/>
    <property type="project" value="InterPro"/>
</dbReference>
<evidence type="ECO:0000313" key="8">
    <source>
        <dbReference type="EMBL" id="MBD3325636.1"/>
    </source>
</evidence>
<sequence>AGDLMLMTDHLNLMGANPLRGSHHPEFGERFPDLTHAYNAEDAQVFDAVAARQGLCLKKGVYAAFSGPSYETPAEIRMVQILGADAVGMSTVPEAIVAVQMGIRVSAVSCITNMAAGITEKALSHQEVIETTERVRTAFIALLNDVIQEFGKPPR</sequence>
<gene>
    <name evidence="8" type="ORF">GF339_13710</name>
</gene>
<name>A0A9D5Q794_9BACT</name>
<proteinExistence type="inferred from homology"/>
<dbReference type="InterPro" id="IPR035994">
    <property type="entry name" value="Nucleoside_phosphorylase_sf"/>
</dbReference>
<evidence type="ECO:0000256" key="1">
    <source>
        <dbReference type="ARBA" id="ARBA00005058"/>
    </source>
</evidence>
<dbReference type="GO" id="GO:0005737">
    <property type="term" value="C:cytoplasm"/>
    <property type="evidence" value="ECO:0007669"/>
    <property type="project" value="TreeGrafter"/>
</dbReference>
<feature type="domain" description="Nucleoside phosphorylase" evidence="7">
    <location>
        <begin position="2"/>
        <end position="147"/>
    </location>
</feature>
<evidence type="ECO:0000256" key="3">
    <source>
        <dbReference type="ARBA" id="ARBA00011886"/>
    </source>
</evidence>
<evidence type="ECO:0000256" key="4">
    <source>
        <dbReference type="ARBA" id="ARBA00022676"/>
    </source>
</evidence>
<evidence type="ECO:0000256" key="2">
    <source>
        <dbReference type="ARBA" id="ARBA00006751"/>
    </source>
</evidence>
<protein>
    <recommendedName>
        <fullName evidence="3">purine-nucleoside phosphorylase</fullName>
        <ecNumber evidence="3">2.4.2.1</ecNumber>
    </recommendedName>
    <alternativeName>
        <fullName evidence="6">Inosine-guanosine phosphorylase</fullName>
    </alternativeName>
</protein>
<evidence type="ECO:0000259" key="7">
    <source>
        <dbReference type="Pfam" id="PF01048"/>
    </source>
</evidence>
<organism evidence="8 9">
    <name type="scientific">candidate division KSB3 bacterium</name>
    <dbReference type="NCBI Taxonomy" id="2044937"/>
    <lineage>
        <taxon>Bacteria</taxon>
        <taxon>candidate division KSB3</taxon>
    </lineage>
</organism>